<keyword evidence="2" id="KW-1185">Reference proteome</keyword>
<dbReference type="Proteomes" id="UP000789366">
    <property type="component" value="Unassembled WGS sequence"/>
</dbReference>
<dbReference type="EMBL" id="CAJVPW010002287">
    <property type="protein sequence ID" value="CAG8503158.1"/>
    <property type="molecule type" value="Genomic_DNA"/>
</dbReference>
<proteinExistence type="predicted"/>
<evidence type="ECO:0000313" key="1">
    <source>
        <dbReference type="EMBL" id="CAG8503158.1"/>
    </source>
</evidence>
<evidence type="ECO:0000313" key="2">
    <source>
        <dbReference type="Proteomes" id="UP000789366"/>
    </source>
</evidence>
<protein>
    <submittedName>
        <fullName evidence="1">4336_t:CDS:1</fullName>
    </submittedName>
</protein>
<reference evidence="1" key="1">
    <citation type="submission" date="2021-06" db="EMBL/GenBank/DDBJ databases">
        <authorList>
            <person name="Kallberg Y."/>
            <person name="Tangrot J."/>
            <person name="Rosling A."/>
        </authorList>
    </citation>
    <scope>NUCLEOTIDE SEQUENCE</scope>
    <source>
        <strain evidence="1">28 12/20/2015</strain>
    </source>
</reference>
<comment type="caution">
    <text evidence="1">The sequence shown here is derived from an EMBL/GenBank/DDBJ whole genome shotgun (WGS) entry which is preliminary data.</text>
</comment>
<sequence>MRSIFYTAFLYITTILTFVTVAYAFSSGSGTCNADQATIEGVNNSPMGKQGDLGFEITMSQTDHFYVPNGPAIQFTITGSNITTFKGLLFYGADSSNDHVGQWDVPSGYKVMANCPGDPQGTLTHSSASNKQANVTFQWTPPTSDVGPINIFCVICASTKSGFQIIQSTQPFVVNVSTPDNSTISTSTSTPVGDITATAASKDSVTTNSPHPITASNAYSFIIFKSQSLIQLSLFVPMIVSMLIELL</sequence>
<name>A0ACA9L313_9GLOM</name>
<accession>A0ACA9L313</accession>
<organism evidence="1 2">
    <name type="scientific">Cetraspora pellucida</name>
    <dbReference type="NCBI Taxonomy" id="1433469"/>
    <lineage>
        <taxon>Eukaryota</taxon>
        <taxon>Fungi</taxon>
        <taxon>Fungi incertae sedis</taxon>
        <taxon>Mucoromycota</taxon>
        <taxon>Glomeromycotina</taxon>
        <taxon>Glomeromycetes</taxon>
        <taxon>Diversisporales</taxon>
        <taxon>Gigasporaceae</taxon>
        <taxon>Cetraspora</taxon>
    </lineage>
</organism>
<gene>
    <name evidence="1" type="ORF">SPELUC_LOCUS3112</name>
</gene>